<feature type="transmembrane region" description="Helical" evidence="2">
    <location>
        <begin position="276"/>
        <end position="295"/>
    </location>
</feature>
<evidence type="ECO:0000313" key="6">
    <source>
        <dbReference type="Proteomes" id="UP001138540"/>
    </source>
</evidence>
<accession>A0ABR6NFL5</accession>
<feature type="signal peptide" evidence="3">
    <location>
        <begin position="1"/>
        <end position="20"/>
    </location>
</feature>
<dbReference type="Proteomes" id="UP001138540">
    <property type="component" value="Unassembled WGS sequence"/>
</dbReference>
<feature type="transmembrane region" description="Helical" evidence="2">
    <location>
        <begin position="221"/>
        <end position="241"/>
    </location>
</feature>
<dbReference type="EMBL" id="JACHKA010000001">
    <property type="protein sequence ID" value="MBB5986069.1"/>
    <property type="molecule type" value="Genomic_DNA"/>
</dbReference>
<dbReference type="Gene3D" id="2.40.50.1020">
    <property type="entry name" value="LytTr DNA-binding domain"/>
    <property type="match status" value="1"/>
</dbReference>
<feature type="transmembrane region" description="Helical" evidence="2">
    <location>
        <begin position="253"/>
        <end position="270"/>
    </location>
</feature>
<dbReference type="Pfam" id="PF04397">
    <property type="entry name" value="LytTR"/>
    <property type="match status" value="1"/>
</dbReference>
<dbReference type="InterPro" id="IPR046947">
    <property type="entry name" value="LytR-like"/>
</dbReference>
<sequence length="488" mass="51531">MTAFRILLLLMLCLAEPTGAAPAVRWTQCDAARPSLCRRVMPEQLALDMPRTTLSAIVTVPPDSIHEPLAVDIDAMASVEIRWNGVPIGRNGVPGPDRASEVPGRFSFSAPVPPSLVRAGENRVTITLSAHHLWLPVAQPIHRLAIGPPLDADAYTLRHYLPTLATLALPLGVLLLLCALLIAGRIGKPALLPMAILAVVVVQGLLEVSKVVLPYTYPWQLARLVVLAGLTAIAGLLLVLLACRLVLPLRARAATVLTAAAMLTACLFVSGPDRQALAMFGIALIAAMSLAMPAAMRGERKAIALAAMAVALAAWAWQVGPNFLDVGYYLTAAGAAVVLGLATVLRPVQVIERRLSIAMTEPAVTLRDGACRHILAPSQIVFLKAADDYCTVHMADGRQIMVTMTLKAILSLLPAGFLRIHRSHAINMAHLSGMRPGPSGRVVHLADGTTLPVGRTYAAALSRGIAETAGTPSSLPDPSLSAGSVLRR</sequence>
<keyword evidence="5" id="KW-0238">DNA-binding</keyword>
<keyword evidence="6" id="KW-1185">Reference proteome</keyword>
<feature type="transmembrane region" description="Helical" evidence="2">
    <location>
        <begin position="326"/>
        <end position="345"/>
    </location>
</feature>
<keyword evidence="2" id="KW-1133">Transmembrane helix</keyword>
<name>A0ABR6NFL5_9SPHN</name>
<dbReference type="InterPro" id="IPR007492">
    <property type="entry name" value="LytTR_DNA-bd_dom"/>
</dbReference>
<feature type="transmembrane region" description="Helical" evidence="2">
    <location>
        <begin position="160"/>
        <end position="183"/>
    </location>
</feature>
<feature type="chain" id="PRO_5047328219" evidence="3">
    <location>
        <begin position="21"/>
        <end position="488"/>
    </location>
</feature>
<reference evidence="5 6" key="1">
    <citation type="submission" date="2020-08" db="EMBL/GenBank/DDBJ databases">
        <title>Exploring microbial biodiversity for novel pathways involved in the catabolism of aromatic compounds derived from lignin.</title>
        <authorList>
            <person name="Elkins J."/>
        </authorList>
    </citation>
    <scope>NUCLEOTIDE SEQUENCE [LARGE SCALE GENOMIC DNA]</scope>
    <source>
        <strain evidence="5 6">B1D3A</strain>
    </source>
</reference>
<keyword evidence="3" id="KW-0732">Signal</keyword>
<dbReference type="PROSITE" id="PS50930">
    <property type="entry name" value="HTH_LYTTR"/>
    <property type="match status" value="1"/>
</dbReference>
<organism evidence="5 6">
    <name type="scientific">Sphingobium lignivorans</name>
    <dbReference type="NCBI Taxonomy" id="2735886"/>
    <lineage>
        <taxon>Bacteria</taxon>
        <taxon>Pseudomonadati</taxon>
        <taxon>Pseudomonadota</taxon>
        <taxon>Alphaproteobacteria</taxon>
        <taxon>Sphingomonadales</taxon>
        <taxon>Sphingomonadaceae</taxon>
        <taxon>Sphingobium</taxon>
    </lineage>
</organism>
<evidence type="ECO:0000256" key="1">
    <source>
        <dbReference type="SAM" id="MobiDB-lite"/>
    </source>
</evidence>
<keyword evidence="2" id="KW-0812">Transmembrane</keyword>
<feature type="region of interest" description="Disordered" evidence="1">
    <location>
        <begin position="468"/>
        <end position="488"/>
    </location>
</feature>
<protein>
    <submittedName>
        <fullName evidence="5">DNA-binding LytR/AlgR family response regulator</fullName>
    </submittedName>
</protein>
<dbReference type="PANTHER" id="PTHR37299:SF1">
    <property type="entry name" value="STAGE 0 SPORULATION PROTEIN A HOMOLOG"/>
    <property type="match status" value="1"/>
</dbReference>
<evidence type="ECO:0000259" key="4">
    <source>
        <dbReference type="PROSITE" id="PS50930"/>
    </source>
</evidence>
<evidence type="ECO:0000256" key="2">
    <source>
        <dbReference type="SAM" id="Phobius"/>
    </source>
</evidence>
<feature type="transmembrane region" description="Helical" evidence="2">
    <location>
        <begin position="302"/>
        <end position="320"/>
    </location>
</feature>
<gene>
    <name evidence="5" type="ORF">HNP60_002043</name>
</gene>
<feature type="domain" description="HTH LytTR-type" evidence="4">
    <location>
        <begin position="364"/>
        <end position="467"/>
    </location>
</feature>
<keyword evidence="2" id="KW-0472">Membrane</keyword>
<proteinExistence type="predicted"/>
<evidence type="ECO:0000256" key="3">
    <source>
        <dbReference type="SAM" id="SignalP"/>
    </source>
</evidence>
<dbReference type="RefSeq" id="WP_184153219.1">
    <property type="nucleotide sequence ID" value="NZ_JACHKA010000001.1"/>
</dbReference>
<feature type="transmembrane region" description="Helical" evidence="2">
    <location>
        <begin position="190"/>
        <end position="209"/>
    </location>
</feature>
<dbReference type="GO" id="GO:0003677">
    <property type="term" value="F:DNA binding"/>
    <property type="evidence" value="ECO:0007669"/>
    <property type="project" value="UniProtKB-KW"/>
</dbReference>
<evidence type="ECO:0000313" key="5">
    <source>
        <dbReference type="EMBL" id="MBB5986069.1"/>
    </source>
</evidence>
<comment type="caution">
    <text evidence="5">The sequence shown here is derived from an EMBL/GenBank/DDBJ whole genome shotgun (WGS) entry which is preliminary data.</text>
</comment>
<dbReference type="PANTHER" id="PTHR37299">
    <property type="entry name" value="TRANSCRIPTIONAL REGULATOR-RELATED"/>
    <property type="match status" value="1"/>
</dbReference>
<dbReference type="SMART" id="SM00850">
    <property type="entry name" value="LytTR"/>
    <property type="match status" value="1"/>
</dbReference>